<dbReference type="KEGG" id="kbs:EPA93_32525"/>
<organism evidence="1 2">
    <name type="scientific">Ktedonosporobacter rubrisoli</name>
    <dbReference type="NCBI Taxonomy" id="2509675"/>
    <lineage>
        <taxon>Bacteria</taxon>
        <taxon>Bacillati</taxon>
        <taxon>Chloroflexota</taxon>
        <taxon>Ktedonobacteria</taxon>
        <taxon>Ktedonobacterales</taxon>
        <taxon>Ktedonosporobacteraceae</taxon>
        <taxon>Ktedonosporobacter</taxon>
    </lineage>
</organism>
<proteinExistence type="predicted"/>
<dbReference type="AlphaFoldDB" id="A0A4P6JXG6"/>
<accession>A0A4P6JXG6</accession>
<sequence>MGQHREYLWIIASIPTGADAQSWRQLVKVYAVNEEQARQRAFERLAQLAPWEWQLERAVFCPHGFLMYRRRLPGSRLVDDETGAIVQEPED</sequence>
<dbReference type="EMBL" id="CP035758">
    <property type="protein sequence ID" value="QBD80447.1"/>
    <property type="molecule type" value="Genomic_DNA"/>
</dbReference>
<protein>
    <submittedName>
        <fullName evidence="1">Uncharacterized protein</fullName>
    </submittedName>
</protein>
<dbReference type="RefSeq" id="WP_129891511.1">
    <property type="nucleotide sequence ID" value="NZ_CP035758.1"/>
</dbReference>
<gene>
    <name evidence="1" type="ORF">EPA93_32525</name>
</gene>
<evidence type="ECO:0000313" key="1">
    <source>
        <dbReference type="EMBL" id="QBD80447.1"/>
    </source>
</evidence>
<name>A0A4P6JXG6_KTERU</name>
<keyword evidence="2" id="KW-1185">Reference proteome</keyword>
<evidence type="ECO:0000313" key="2">
    <source>
        <dbReference type="Proteomes" id="UP000290365"/>
    </source>
</evidence>
<reference evidence="1 2" key="1">
    <citation type="submission" date="2019-01" db="EMBL/GenBank/DDBJ databases">
        <title>Ktedonosporobacter rubrisoli SCAWS-G2.</title>
        <authorList>
            <person name="Huang Y."/>
            <person name="Yan B."/>
        </authorList>
    </citation>
    <scope>NUCLEOTIDE SEQUENCE [LARGE SCALE GENOMIC DNA]</scope>
    <source>
        <strain evidence="1 2">SCAWS-G2</strain>
    </source>
</reference>
<dbReference type="Proteomes" id="UP000290365">
    <property type="component" value="Chromosome"/>
</dbReference>